<name>A0A921UGC0_SORBI</name>
<sequence>MLTTMAQGPSTTGEHHAGAAARSSLPLASLTQGPWCPRPLPWRRRTSSFTARAAALVRLRSHRQRGH</sequence>
<accession>A0A921UGC0</accession>
<dbReference type="EMBL" id="CM027684">
    <property type="protein sequence ID" value="KAG0531012.1"/>
    <property type="molecule type" value="Genomic_DNA"/>
</dbReference>
<reference evidence="2" key="1">
    <citation type="journal article" date="2019" name="BMC Genomics">
        <title>A new reference genome for Sorghum bicolor reveals high levels of sequence similarity between sweet and grain genotypes: implications for the genetics of sugar metabolism.</title>
        <authorList>
            <person name="Cooper E.A."/>
            <person name="Brenton Z.W."/>
            <person name="Flinn B.S."/>
            <person name="Jenkins J."/>
            <person name="Shu S."/>
            <person name="Flowers D."/>
            <person name="Luo F."/>
            <person name="Wang Y."/>
            <person name="Xia P."/>
            <person name="Barry K."/>
            <person name="Daum C."/>
            <person name="Lipzen A."/>
            <person name="Yoshinaga Y."/>
            <person name="Schmutz J."/>
            <person name="Saski C."/>
            <person name="Vermerris W."/>
            <person name="Kresovich S."/>
        </authorList>
    </citation>
    <scope>NUCLEOTIDE SEQUENCE</scope>
</reference>
<reference evidence="2" key="2">
    <citation type="submission" date="2020-10" db="EMBL/GenBank/DDBJ databases">
        <authorList>
            <person name="Cooper E.A."/>
            <person name="Brenton Z.W."/>
            <person name="Flinn B.S."/>
            <person name="Jenkins J."/>
            <person name="Shu S."/>
            <person name="Flowers D."/>
            <person name="Luo F."/>
            <person name="Wang Y."/>
            <person name="Xia P."/>
            <person name="Barry K."/>
            <person name="Daum C."/>
            <person name="Lipzen A."/>
            <person name="Yoshinaga Y."/>
            <person name="Schmutz J."/>
            <person name="Saski C."/>
            <person name="Vermerris W."/>
            <person name="Kresovich S."/>
        </authorList>
    </citation>
    <scope>NUCLEOTIDE SEQUENCE</scope>
</reference>
<feature type="compositionally biased region" description="Low complexity" evidence="1">
    <location>
        <begin position="18"/>
        <end position="30"/>
    </location>
</feature>
<comment type="caution">
    <text evidence="2">The sequence shown here is derived from an EMBL/GenBank/DDBJ whole genome shotgun (WGS) entry which is preliminary data.</text>
</comment>
<evidence type="ECO:0000313" key="2">
    <source>
        <dbReference type="EMBL" id="KAG0531012.1"/>
    </source>
</evidence>
<evidence type="ECO:0000256" key="1">
    <source>
        <dbReference type="SAM" id="MobiDB-lite"/>
    </source>
</evidence>
<protein>
    <submittedName>
        <fullName evidence="2">Uncharacterized protein</fullName>
    </submittedName>
</protein>
<proteinExistence type="predicted"/>
<feature type="compositionally biased region" description="Polar residues" evidence="1">
    <location>
        <begin position="1"/>
        <end position="12"/>
    </location>
</feature>
<gene>
    <name evidence="2" type="ORF">BDA96_05G237500</name>
</gene>
<organism evidence="2 3">
    <name type="scientific">Sorghum bicolor</name>
    <name type="common">Sorghum</name>
    <name type="synonym">Sorghum vulgare</name>
    <dbReference type="NCBI Taxonomy" id="4558"/>
    <lineage>
        <taxon>Eukaryota</taxon>
        <taxon>Viridiplantae</taxon>
        <taxon>Streptophyta</taxon>
        <taxon>Embryophyta</taxon>
        <taxon>Tracheophyta</taxon>
        <taxon>Spermatophyta</taxon>
        <taxon>Magnoliopsida</taxon>
        <taxon>Liliopsida</taxon>
        <taxon>Poales</taxon>
        <taxon>Poaceae</taxon>
        <taxon>PACMAD clade</taxon>
        <taxon>Panicoideae</taxon>
        <taxon>Andropogonodae</taxon>
        <taxon>Andropogoneae</taxon>
        <taxon>Sorghinae</taxon>
        <taxon>Sorghum</taxon>
    </lineage>
</organism>
<dbReference type="Proteomes" id="UP000807115">
    <property type="component" value="Chromosome 5"/>
</dbReference>
<feature type="region of interest" description="Disordered" evidence="1">
    <location>
        <begin position="1"/>
        <end position="43"/>
    </location>
</feature>
<evidence type="ECO:0000313" key="3">
    <source>
        <dbReference type="Proteomes" id="UP000807115"/>
    </source>
</evidence>
<dbReference type="AlphaFoldDB" id="A0A921UGC0"/>